<evidence type="ECO:0000259" key="6">
    <source>
        <dbReference type="PROSITE" id="PS50262"/>
    </source>
</evidence>
<feature type="transmembrane region" description="Helical" evidence="5">
    <location>
        <begin position="150"/>
        <end position="176"/>
    </location>
</feature>
<comment type="subcellular location">
    <subcellularLocation>
        <location evidence="1">Membrane</location>
    </subcellularLocation>
</comment>
<evidence type="ECO:0000256" key="3">
    <source>
        <dbReference type="ARBA" id="ARBA00022989"/>
    </source>
</evidence>
<keyword evidence="2 5" id="KW-0812">Transmembrane</keyword>
<gene>
    <name evidence="8" type="primary">LOC118477946</name>
</gene>
<dbReference type="RefSeq" id="XP_035826597.1">
    <property type="nucleotide sequence ID" value="XM_035970704.1"/>
</dbReference>
<protein>
    <submittedName>
        <fullName evidence="8">Tachykinin-like peptides receptor 99D</fullName>
    </submittedName>
</protein>
<dbReference type="Pfam" id="PF00001">
    <property type="entry name" value="7tm_1"/>
    <property type="match status" value="1"/>
</dbReference>
<dbReference type="InterPro" id="IPR052954">
    <property type="entry name" value="GPCR-Ligand_Int"/>
</dbReference>
<feature type="transmembrane region" description="Helical" evidence="5">
    <location>
        <begin position="337"/>
        <end position="357"/>
    </location>
</feature>
<feature type="transmembrane region" description="Helical" evidence="5">
    <location>
        <begin position="69"/>
        <end position="90"/>
    </location>
</feature>
<accession>A0ABM1VW05</accession>
<dbReference type="Proteomes" id="UP000694888">
    <property type="component" value="Unplaced"/>
</dbReference>
<dbReference type="InterPro" id="IPR017452">
    <property type="entry name" value="GPCR_Rhodpsn_7TM"/>
</dbReference>
<dbReference type="PROSITE" id="PS50262">
    <property type="entry name" value="G_PROTEIN_RECEP_F1_2"/>
    <property type="match status" value="1"/>
</dbReference>
<proteinExistence type="predicted"/>
<evidence type="ECO:0000313" key="7">
    <source>
        <dbReference type="Proteomes" id="UP000694888"/>
    </source>
</evidence>
<dbReference type="GeneID" id="118477946"/>
<feature type="transmembrane region" description="Helical" evidence="5">
    <location>
        <begin position="97"/>
        <end position="118"/>
    </location>
</feature>
<dbReference type="SUPFAM" id="SSF81321">
    <property type="entry name" value="Family A G protein-coupled receptor-like"/>
    <property type="match status" value="1"/>
</dbReference>
<dbReference type="InterPro" id="IPR000276">
    <property type="entry name" value="GPCR_Rhodpsn"/>
</dbReference>
<dbReference type="Gene3D" id="1.20.1070.10">
    <property type="entry name" value="Rhodopsin 7-helix transmembrane proteins"/>
    <property type="match status" value="1"/>
</dbReference>
<evidence type="ECO:0000256" key="1">
    <source>
        <dbReference type="ARBA" id="ARBA00004370"/>
    </source>
</evidence>
<feature type="transmembrane region" description="Helical" evidence="5">
    <location>
        <begin position="292"/>
        <end position="317"/>
    </location>
</feature>
<feature type="transmembrane region" description="Helical" evidence="5">
    <location>
        <begin position="245"/>
        <end position="268"/>
    </location>
</feature>
<dbReference type="PANTHER" id="PTHR46641:SF2">
    <property type="entry name" value="FMRFAMIDE RECEPTOR"/>
    <property type="match status" value="1"/>
</dbReference>
<keyword evidence="7" id="KW-1185">Reference proteome</keyword>
<keyword evidence="4 5" id="KW-0472">Membrane</keyword>
<dbReference type="PANTHER" id="PTHR46641">
    <property type="entry name" value="FMRFAMIDE RECEPTOR-RELATED"/>
    <property type="match status" value="1"/>
</dbReference>
<evidence type="ECO:0000256" key="4">
    <source>
        <dbReference type="ARBA" id="ARBA00023136"/>
    </source>
</evidence>
<evidence type="ECO:0000256" key="2">
    <source>
        <dbReference type="ARBA" id="ARBA00022692"/>
    </source>
</evidence>
<reference evidence="8" key="1">
    <citation type="submission" date="2025-08" db="UniProtKB">
        <authorList>
            <consortium name="RefSeq"/>
        </authorList>
    </citation>
    <scope>IDENTIFICATION</scope>
</reference>
<name>A0ABM1VW05_APLCA</name>
<feature type="transmembrane region" description="Helical" evidence="5">
    <location>
        <begin position="196"/>
        <end position="217"/>
    </location>
</feature>
<evidence type="ECO:0000313" key="8">
    <source>
        <dbReference type="RefSeq" id="XP_035826597.1"/>
    </source>
</evidence>
<sequence length="426" mass="48663">MITSAVSLNGSFHVFIPLPAGDHDVKTNVTASISVASDYSPFVHPWAPNMSRLMEYEAKRSRYLCFRTAQIVLCVLGLVGNCGVILAWTASRRRTPIVVLMTSLALWDLGLLTSFLYYCVRNFRWWHSRANARDYPWSGSLYNMGYDPPMYLAILAFNCFVCTSVFTVLVISFVRYIAVVRPLMVRRVCSRKRMKYLITGIIALAMFLSFCFCLKFMCLSFHEITGSRFCHFVTNHKRAFTYPDFIIIGILPWVGTIPLSALLVVHVTRIPKTRSIRRGSCPASVEYGPRRVTLYVIVMVVLSTVTYPVCLNIFLAMQESPNWTQETKEKLYLTSDFLFIINSIAHIFLFCAGGQFFRSLMYARISYLCTCFCGCVPVVHQIVNRHEDDIVVVDDIRFNVSSTRDAIDIEQRLSLPERHGLEVTRL</sequence>
<evidence type="ECO:0000256" key="5">
    <source>
        <dbReference type="SAM" id="Phobius"/>
    </source>
</evidence>
<keyword evidence="3 5" id="KW-1133">Transmembrane helix</keyword>
<feature type="domain" description="G-protein coupled receptors family 1 profile" evidence="6">
    <location>
        <begin position="80"/>
        <end position="350"/>
    </location>
</feature>
<organism evidence="7 8">
    <name type="scientific">Aplysia californica</name>
    <name type="common">California sea hare</name>
    <dbReference type="NCBI Taxonomy" id="6500"/>
    <lineage>
        <taxon>Eukaryota</taxon>
        <taxon>Metazoa</taxon>
        <taxon>Spiralia</taxon>
        <taxon>Lophotrochozoa</taxon>
        <taxon>Mollusca</taxon>
        <taxon>Gastropoda</taxon>
        <taxon>Heterobranchia</taxon>
        <taxon>Euthyneura</taxon>
        <taxon>Tectipleura</taxon>
        <taxon>Aplysiida</taxon>
        <taxon>Aplysioidea</taxon>
        <taxon>Aplysiidae</taxon>
        <taxon>Aplysia</taxon>
    </lineage>
</organism>